<dbReference type="InterPro" id="IPR011009">
    <property type="entry name" value="Kinase-like_dom_sf"/>
</dbReference>
<feature type="compositionally biased region" description="Basic and acidic residues" evidence="2">
    <location>
        <begin position="43"/>
        <end position="78"/>
    </location>
</feature>
<evidence type="ECO:0000256" key="1">
    <source>
        <dbReference type="PROSITE-ProRule" id="PRU10141"/>
    </source>
</evidence>
<name>A0A2A2JHT8_9BILA</name>
<organism evidence="4 5">
    <name type="scientific">Diploscapter pachys</name>
    <dbReference type="NCBI Taxonomy" id="2018661"/>
    <lineage>
        <taxon>Eukaryota</taxon>
        <taxon>Metazoa</taxon>
        <taxon>Ecdysozoa</taxon>
        <taxon>Nematoda</taxon>
        <taxon>Chromadorea</taxon>
        <taxon>Rhabditida</taxon>
        <taxon>Rhabditina</taxon>
        <taxon>Rhabditomorpha</taxon>
        <taxon>Rhabditoidea</taxon>
        <taxon>Rhabditidae</taxon>
        <taxon>Diploscapter</taxon>
    </lineage>
</organism>
<dbReference type="EMBL" id="LIAE01010425">
    <property type="protein sequence ID" value="PAV61214.1"/>
    <property type="molecule type" value="Genomic_DNA"/>
</dbReference>
<evidence type="ECO:0000256" key="2">
    <source>
        <dbReference type="SAM" id="MobiDB-lite"/>
    </source>
</evidence>
<keyword evidence="1" id="KW-0067">ATP-binding</keyword>
<dbReference type="InterPro" id="IPR000719">
    <property type="entry name" value="Prot_kinase_dom"/>
</dbReference>
<accession>A0A2A2JHT8</accession>
<keyword evidence="5" id="KW-1185">Reference proteome</keyword>
<sequence length="214" mass="25257">MIRKTSAEDPAKQQQHLEQAKEKDKEKEKQVIPQKGATITCITKEEKDKKEDSRKKPKKNEEVAKKKTLTDRKIKMFEVKGAVANERKKSDEKEKQKSPEGRRRRERKKSKMRREKLRDGMAVRSEAFSWKVISRLGSGGFGDVYRVRKEKNKESKEEVMDYAMKTEMVMGEKRLLRLKIEVMVLEAIREQLKEDRRTHFVELIDKGKTDTYKA</sequence>
<protein>
    <recommendedName>
        <fullName evidence="3">Protein kinase domain-containing protein</fullName>
    </recommendedName>
</protein>
<feature type="compositionally biased region" description="Basic and acidic residues" evidence="2">
    <location>
        <begin position="18"/>
        <end position="30"/>
    </location>
</feature>
<dbReference type="AlphaFoldDB" id="A0A2A2JHT8"/>
<proteinExistence type="predicted"/>
<dbReference type="OrthoDB" id="1405469at2759"/>
<evidence type="ECO:0000313" key="4">
    <source>
        <dbReference type="EMBL" id="PAV61214.1"/>
    </source>
</evidence>
<dbReference type="Gene3D" id="3.30.200.20">
    <property type="entry name" value="Phosphorylase Kinase, domain 1"/>
    <property type="match status" value="1"/>
</dbReference>
<dbReference type="Proteomes" id="UP000218231">
    <property type="component" value="Unassembled WGS sequence"/>
</dbReference>
<dbReference type="InterPro" id="IPR017441">
    <property type="entry name" value="Protein_kinase_ATP_BS"/>
</dbReference>
<dbReference type="GO" id="GO:0004672">
    <property type="term" value="F:protein kinase activity"/>
    <property type="evidence" value="ECO:0007669"/>
    <property type="project" value="InterPro"/>
</dbReference>
<reference evidence="4 5" key="1">
    <citation type="journal article" date="2017" name="Curr. Biol.">
        <title>Genome architecture and evolution of a unichromosomal asexual nematode.</title>
        <authorList>
            <person name="Fradin H."/>
            <person name="Zegar C."/>
            <person name="Gutwein M."/>
            <person name="Lucas J."/>
            <person name="Kovtun M."/>
            <person name="Corcoran D."/>
            <person name="Baugh L.R."/>
            <person name="Kiontke K."/>
            <person name="Gunsalus K."/>
            <person name="Fitch D.H."/>
            <person name="Piano F."/>
        </authorList>
    </citation>
    <scope>NUCLEOTIDE SEQUENCE [LARGE SCALE GENOMIC DNA]</scope>
    <source>
        <strain evidence="4">PF1309</strain>
    </source>
</reference>
<comment type="caution">
    <text evidence="4">The sequence shown here is derived from an EMBL/GenBank/DDBJ whole genome shotgun (WGS) entry which is preliminary data.</text>
</comment>
<gene>
    <name evidence="4" type="ORF">WR25_12925</name>
</gene>
<feature type="compositionally biased region" description="Basic and acidic residues" evidence="2">
    <location>
        <begin position="85"/>
        <end position="103"/>
    </location>
</feature>
<keyword evidence="1" id="KW-0547">Nucleotide-binding</keyword>
<dbReference type="STRING" id="2018661.A0A2A2JHT8"/>
<feature type="compositionally biased region" description="Basic residues" evidence="2">
    <location>
        <begin position="104"/>
        <end position="115"/>
    </location>
</feature>
<feature type="compositionally biased region" description="Basic and acidic residues" evidence="2">
    <location>
        <begin position="1"/>
        <end position="11"/>
    </location>
</feature>
<dbReference type="PROSITE" id="PS00107">
    <property type="entry name" value="PROTEIN_KINASE_ATP"/>
    <property type="match status" value="1"/>
</dbReference>
<dbReference type="SUPFAM" id="SSF56112">
    <property type="entry name" value="Protein kinase-like (PK-like)"/>
    <property type="match status" value="1"/>
</dbReference>
<feature type="binding site" evidence="1">
    <location>
        <position position="165"/>
    </location>
    <ligand>
        <name>ATP</name>
        <dbReference type="ChEBI" id="CHEBI:30616"/>
    </ligand>
</feature>
<feature type="domain" description="Protein kinase" evidence="3">
    <location>
        <begin position="130"/>
        <end position="214"/>
    </location>
</feature>
<dbReference type="GO" id="GO:0005524">
    <property type="term" value="F:ATP binding"/>
    <property type="evidence" value="ECO:0007669"/>
    <property type="project" value="UniProtKB-UniRule"/>
</dbReference>
<evidence type="ECO:0000259" key="3">
    <source>
        <dbReference type="PROSITE" id="PS50011"/>
    </source>
</evidence>
<evidence type="ECO:0000313" key="5">
    <source>
        <dbReference type="Proteomes" id="UP000218231"/>
    </source>
</evidence>
<feature type="region of interest" description="Disordered" evidence="2">
    <location>
        <begin position="1"/>
        <end position="118"/>
    </location>
</feature>
<dbReference type="PROSITE" id="PS50011">
    <property type="entry name" value="PROTEIN_KINASE_DOM"/>
    <property type="match status" value="1"/>
</dbReference>